<dbReference type="Proteomes" id="UP001156629">
    <property type="component" value="Unassembled WGS sequence"/>
</dbReference>
<feature type="transmembrane region" description="Helical" evidence="9">
    <location>
        <begin position="16"/>
        <end position="38"/>
    </location>
</feature>
<sequence length="279" mass="30037">MRNRFGVPVFRRSGTTFWLGGSVCSFLLLMAMLGPLILNADPSRQDLYHVLLPPSFAHPCGTDAFGRDIFVRLVYGLRLTLGEITVSLIVAAGIGIPVGLFSAMAPRWLDNAIMTVSDVLFAFPGLILALLIVSFLGPGLFHALLAIAAFSVPVYVRLARTMLVRIHHATWMEALTVLGVGRTRIMVRHVFPNVVTSLLVQLTLSSGEVVLAAASLSFLGLGAQPPLPEWGTMMSDGRNALGAAFWPCLFPGLAIAMTVIGLNCLGDGIRDRLDGRNKK</sequence>
<evidence type="ECO:0000256" key="9">
    <source>
        <dbReference type="RuleBase" id="RU363032"/>
    </source>
</evidence>
<keyword evidence="6" id="KW-0653">Protein transport</keyword>
<comment type="similarity">
    <text evidence="9">Belongs to the binding-protein-dependent transport system permease family.</text>
</comment>
<gene>
    <name evidence="11" type="ORF">GCM10007870_22110</name>
</gene>
<comment type="subcellular location">
    <subcellularLocation>
        <location evidence="1 9">Cell membrane</location>
        <topology evidence="1 9">Multi-pass membrane protein</topology>
    </subcellularLocation>
</comment>
<evidence type="ECO:0000313" key="12">
    <source>
        <dbReference type="Proteomes" id="UP001156629"/>
    </source>
</evidence>
<dbReference type="PROSITE" id="PS50928">
    <property type="entry name" value="ABC_TM1"/>
    <property type="match status" value="1"/>
</dbReference>
<dbReference type="EMBL" id="BSNV01000020">
    <property type="protein sequence ID" value="GLQ66627.1"/>
    <property type="molecule type" value="Genomic_DNA"/>
</dbReference>
<feature type="transmembrane region" description="Helical" evidence="9">
    <location>
        <begin position="139"/>
        <end position="158"/>
    </location>
</feature>
<feature type="transmembrane region" description="Helical" evidence="9">
    <location>
        <begin position="84"/>
        <end position="105"/>
    </location>
</feature>
<reference evidence="12" key="1">
    <citation type="journal article" date="2019" name="Int. J. Syst. Evol. Microbiol.">
        <title>The Global Catalogue of Microorganisms (GCM) 10K type strain sequencing project: providing services to taxonomists for standard genome sequencing and annotation.</title>
        <authorList>
            <consortium name="The Broad Institute Genomics Platform"/>
            <consortium name="The Broad Institute Genome Sequencing Center for Infectious Disease"/>
            <person name="Wu L."/>
            <person name="Ma J."/>
        </authorList>
    </citation>
    <scope>NUCLEOTIDE SEQUENCE [LARGE SCALE GENOMIC DNA]</scope>
    <source>
        <strain evidence="12">NBRC 3266</strain>
    </source>
</reference>
<keyword evidence="5" id="KW-0571">Peptide transport</keyword>
<dbReference type="InterPro" id="IPR035906">
    <property type="entry name" value="MetI-like_sf"/>
</dbReference>
<feature type="domain" description="ABC transmembrane type-1" evidence="10">
    <location>
        <begin position="77"/>
        <end position="266"/>
    </location>
</feature>
<keyword evidence="4 9" id="KW-0812">Transmembrane</keyword>
<evidence type="ECO:0000256" key="2">
    <source>
        <dbReference type="ARBA" id="ARBA00022448"/>
    </source>
</evidence>
<dbReference type="PANTHER" id="PTHR43386">
    <property type="entry name" value="OLIGOPEPTIDE TRANSPORT SYSTEM PERMEASE PROTEIN APPC"/>
    <property type="match status" value="1"/>
</dbReference>
<keyword evidence="12" id="KW-1185">Reference proteome</keyword>
<evidence type="ECO:0000256" key="7">
    <source>
        <dbReference type="ARBA" id="ARBA00022989"/>
    </source>
</evidence>
<dbReference type="InterPro" id="IPR000515">
    <property type="entry name" value="MetI-like"/>
</dbReference>
<dbReference type="InterPro" id="IPR050366">
    <property type="entry name" value="BP-dependent_transpt_permease"/>
</dbReference>
<feature type="transmembrane region" description="Helical" evidence="9">
    <location>
        <begin position="112"/>
        <end position="133"/>
    </location>
</feature>
<keyword evidence="8 9" id="KW-0472">Membrane</keyword>
<dbReference type="SUPFAM" id="SSF161098">
    <property type="entry name" value="MetI-like"/>
    <property type="match status" value="1"/>
</dbReference>
<keyword evidence="3" id="KW-1003">Cell membrane</keyword>
<protein>
    <submittedName>
        <fullName evidence="11">Glutathione ABC transporter permease GsiD</fullName>
    </submittedName>
</protein>
<keyword evidence="2 9" id="KW-0813">Transport</keyword>
<evidence type="ECO:0000256" key="8">
    <source>
        <dbReference type="ARBA" id="ARBA00023136"/>
    </source>
</evidence>
<evidence type="ECO:0000256" key="3">
    <source>
        <dbReference type="ARBA" id="ARBA00022475"/>
    </source>
</evidence>
<evidence type="ECO:0000259" key="10">
    <source>
        <dbReference type="PROSITE" id="PS50928"/>
    </source>
</evidence>
<keyword evidence="7 9" id="KW-1133">Transmembrane helix</keyword>
<evidence type="ECO:0000256" key="6">
    <source>
        <dbReference type="ARBA" id="ARBA00022927"/>
    </source>
</evidence>
<proteinExistence type="inferred from homology"/>
<evidence type="ECO:0000256" key="4">
    <source>
        <dbReference type="ARBA" id="ARBA00022692"/>
    </source>
</evidence>
<feature type="transmembrane region" description="Helical" evidence="9">
    <location>
        <begin position="243"/>
        <end position="266"/>
    </location>
</feature>
<name>A0ABQ5WSW7_9PROT</name>
<evidence type="ECO:0000313" key="11">
    <source>
        <dbReference type="EMBL" id="GLQ66627.1"/>
    </source>
</evidence>
<dbReference type="Pfam" id="PF00528">
    <property type="entry name" value="BPD_transp_1"/>
    <property type="match status" value="1"/>
</dbReference>
<evidence type="ECO:0000256" key="5">
    <source>
        <dbReference type="ARBA" id="ARBA00022856"/>
    </source>
</evidence>
<organism evidence="11 12">
    <name type="scientific">Gluconobacter kondonii</name>
    <dbReference type="NCBI Taxonomy" id="941463"/>
    <lineage>
        <taxon>Bacteria</taxon>
        <taxon>Pseudomonadati</taxon>
        <taxon>Pseudomonadota</taxon>
        <taxon>Alphaproteobacteria</taxon>
        <taxon>Acetobacterales</taxon>
        <taxon>Acetobacteraceae</taxon>
        <taxon>Gluconobacter</taxon>
    </lineage>
</organism>
<dbReference type="Gene3D" id="1.10.3720.10">
    <property type="entry name" value="MetI-like"/>
    <property type="match status" value="1"/>
</dbReference>
<dbReference type="PANTHER" id="PTHR43386:SF1">
    <property type="entry name" value="D,D-DIPEPTIDE TRANSPORT SYSTEM PERMEASE PROTEIN DDPC-RELATED"/>
    <property type="match status" value="1"/>
</dbReference>
<accession>A0ABQ5WSW7</accession>
<feature type="transmembrane region" description="Helical" evidence="9">
    <location>
        <begin position="194"/>
        <end position="223"/>
    </location>
</feature>
<comment type="caution">
    <text evidence="11">The sequence shown here is derived from an EMBL/GenBank/DDBJ whole genome shotgun (WGS) entry which is preliminary data.</text>
</comment>
<dbReference type="CDD" id="cd06261">
    <property type="entry name" value="TM_PBP2"/>
    <property type="match status" value="1"/>
</dbReference>
<evidence type="ECO:0000256" key="1">
    <source>
        <dbReference type="ARBA" id="ARBA00004651"/>
    </source>
</evidence>